<evidence type="ECO:0000256" key="2">
    <source>
        <dbReference type="ARBA" id="ARBA00022475"/>
    </source>
</evidence>
<comment type="subcellular location">
    <subcellularLocation>
        <location evidence="1">Cell membrane</location>
        <topology evidence="1">Multi-pass membrane protein</topology>
    </subcellularLocation>
</comment>
<evidence type="ECO:0000259" key="9">
    <source>
        <dbReference type="Pfam" id="PF13231"/>
    </source>
</evidence>
<keyword evidence="2" id="KW-1003">Cell membrane</keyword>
<dbReference type="InterPro" id="IPR038731">
    <property type="entry name" value="RgtA/B/C-like"/>
</dbReference>
<dbReference type="Proteomes" id="UP000319771">
    <property type="component" value="Unassembled WGS sequence"/>
</dbReference>
<evidence type="ECO:0000256" key="1">
    <source>
        <dbReference type="ARBA" id="ARBA00004651"/>
    </source>
</evidence>
<evidence type="ECO:0000256" key="6">
    <source>
        <dbReference type="ARBA" id="ARBA00022989"/>
    </source>
</evidence>
<evidence type="ECO:0000256" key="3">
    <source>
        <dbReference type="ARBA" id="ARBA00022676"/>
    </source>
</evidence>
<feature type="transmembrane region" description="Helical" evidence="8">
    <location>
        <begin position="168"/>
        <end position="191"/>
    </location>
</feature>
<feature type="transmembrane region" description="Helical" evidence="8">
    <location>
        <begin position="328"/>
        <end position="350"/>
    </location>
</feature>
<dbReference type="PANTHER" id="PTHR33908:SF11">
    <property type="entry name" value="MEMBRANE PROTEIN"/>
    <property type="match status" value="1"/>
</dbReference>
<organism evidence="10 11">
    <name type="scientific">Eiseniibacteriota bacterium</name>
    <dbReference type="NCBI Taxonomy" id="2212470"/>
    <lineage>
        <taxon>Bacteria</taxon>
        <taxon>Candidatus Eiseniibacteriota</taxon>
    </lineage>
</organism>
<dbReference type="Pfam" id="PF13231">
    <property type="entry name" value="PMT_2"/>
    <property type="match status" value="1"/>
</dbReference>
<gene>
    <name evidence="10" type="ORF">E6K81_03340</name>
</gene>
<evidence type="ECO:0000256" key="7">
    <source>
        <dbReference type="ARBA" id="ARBA00023136"/>
    </source>
</evidence>
<dbReference type="GO" id="GO:0005886">
    <property type="term" value="C:plasma membrane"/>
    <property type="evidence" value="ECO:0007669"/>
    <property type="project" value="UniProtKB-SubCell"/>
</dbReference>
<feature type="transmembrane region" description="Helical" evidence="8">
    <location>
        <begin position="391"/>
        <end position="411"/>
    </location>
</feature>
<evidence type="ECO:0000256" key="4">
    <source>
        <dbReference type="ARBA" id="ARBA00022679"/>
    </source>
</evidence>
<sequence>MTRPRPGARPTSTPSVLERYERVWAVALLALHAGLALWVARENSVTFDENFHVPAGVRILAARDFATSYAQPPLPKTLYGLAALAAGARDPGSAQAGPGRERFVGYAFMRANAARYQRVYFAARLVALTGSLVLAVLVWRAARSRYGPRAGLMALALWAILPETLAHAAIAGVDLPTALVFFGAALAWAAFLREGGVRPWAVASLWVAAAFLTRFSALQLFPALLAVTAVAAGRRALPRPSHAWVGLAVLPLVALVAIDLGYLLQVSFHPLAAMPANSTAFASLQRLAPGLRLPLPDAWLEGVDYLASLSQPGAKHSFLLGAVTTQHAWHYFPVAVAVKWPIGLLGLVLARLATRPRGPGSLDLDAATGLAVTAVVALSCLASNLDYGVRYLLPVLPFACVWVAGCAAAGVPRSRFVLAGLLVAGIAVESARALPYPLSFFNALVGGPGRGDRIVNDSNVDWGQGLKALRRELDRRGIARVHLAYHGTVDPALYGIDYVLYANGTPGPESDWLAVSSYFMVGLPARLTTRLGMSEESVTYDFQALRDRPPAARPAGCMYLFRIR</sequence>
<evidence type="ECO:0000256" key="5">
    <source>
        <dbReference type="ARBA" id="ARBA00022692"/>
    </source>
</evidence>
<keyword evidence="6 8" id="KW-1133">Transmembrane helix</keyword>
<keyword evidence="5 8" id="KW-0812">Transmembrane</keyword>
<evidence type="ECO:0000313" key="10">
    <source>
        <dbReference type="EMBL" id="TMQ73700.1"/>
    </source>
</evidence>
<keyword evidence="3" id="KW-0328">Glycosyltransferase</keyword>
<name>A0A538UCW0_UNCEI</name>
<reference evidence="10 11" key="1">
    <citation type="journal article" date="2019" name="Nat. Microbiol.">
        <title>Mediterranean grassland soil C-N compound turnover is dependent on rainfall and depth, and is mediated by genomically divergent microorganisms.</title>
        <authorList>
            <person name="Diamond S."/>
            <person name="Andeer P.F."/>
            <person name="Li Z."/>
            <person name="Crits-Christoph A."/>
            <person name="Burstein D."/>
            <person name="Anantharaman K."/>
            <person name="Lane K.R."/>
            <person name="Thomas B.C."/>
            <person name="Pan C."/>
            <person name="Northen T.R."/>
            <person name="Banfield J.F."/>
        </authorList>
    </citation>
    <scope>NUCLEOTIDE SEQUENCE [LARGE SCALE GENOMIC DNA]</scope>
    <source>
        <strain evidence="10">WS_11</strain>
    </source>
</reference>
<protein>
    <submittedName>
        <fullName evidence="10">Glycosyltransferase family 39 protein</fullName>
    </submittedName>
</protein>
<keyword evidence="7 8" id="KW-0472">Membrane</keyword>
<accession>A0A538UCW0</accession>
<dbReference type="PANTHER" id="PTHR33908">
    <property type="entry name" value="MANNOSYLTRANSFERASE YKCB-RELATED"/>
    <property type="match status" value="1"/>
</dbReference>
<feature type="transmembrane region" description="Helical" evidence="8">
    <location>
        <begin position="243"/>
        <end position="264"/>
    </location>
</feature>
<evidence type="ECO:0000313" key="11">
    <source>
        <dbReference type="Proteomes" id="UP000319771"/>
    </source>
</evidence>
<feature type="transmembrane region" description="Helical" evidence="8">
    <location>
        <begin position="119"/>
        <end position="139"/>
    </location>
</feature>
<dbReference type="GO" id="GO:0009103">
    <property type="term" value="P:lipopolysaccharide biosynthetic process"/>
    <property type="evidence" value="ECO:0007669"/>
    <property type="project" value="UniProtKB-ARBA"/>
</dbReference>
<comment type="caution">
    <text evidence="10">The sequence shown here is derived from an EMBL/GenBank/DDBJ whole genome shotgun (WGS) entry which is preliminary data.</text>
</comment>
<keyword evidence="4 10" id="KW-0808">Transferase</keyword>
<evidence type="ECO:0000256" key="8">
    <source>
        <dbReference type="SAM" id="Phobius"/>
    </source>
</evidence>
<dbReference type="GO" id="GO:0016763">
    <property type="term" value="F:pentosyltransferase activity"/>
    <property type="evidence" value="ECO:0007669"/>
    <property type="project" value="TreeGrafter"/>
</dbReference>
<dbReference type="AlphaFoldDB" id="A0A538UCW0"/>
<proteinExistence type="predicted"/>
<feature type="transmembrane region" description="Helical" evidence="8">
    <location>
        <begin position="203"/>
        <end position="231"/>
    </location>
</feature>
<dbReference type="InterPro" id="IPR050297">
    <property type="entry name" value="LipidA_mod_glycosyltrf_83"/>
</dbReference>
<feature type="transmembrane region" description="Helical" evidence="8">
    <location>
        <begin position="362"/>
        <end position="385"/>
    </location>
</feature>
<feature type="domain" description="Glycosyltransferase RgtA/B/C/D-like" evidence="9">
    <location>
        <begin position="120"/>
        <end position="254"/>
    </location>
</feature>
<dbReference type="EMBL" id="VBPB01000049">
    <property type="protein sequence ID" value="TMQ73700.1"/>
    <property type="molecule type" value="Genomic_DNA"/>
</dbReference>